<dbReference type="EC" id="3.5.1.98" evidence="17"/>
<keyword evidence="12 17" id="KW-0804">Transcription</keyword>
<dbReference type="PRINTS" id="PR01271">
    <property type="entry name" value="HISDACETLASE"/>
</dbReference>
<evidence type="ECO:0000256" key="6">
    <source>
        <dbReference type="ARBA" id="ARBA00022490"/>
    </source>
</evidence>
<dbReference type="InterPro" id="IPR000286">
    <property type="entry name" value="HDACs"/>
</dbReference>
<evidence type="ECO:0000256" key="5">
    <source>
        <dbReference type="ARBA" id="ARBA00022454"/>
    </source>
</evidence>
<evidence type="ECO:0000256" key="12">
    <source>
        <dbReference type="ARBA" id="ARBA00023163"/>
    </source>
</evidence>
<evidence type="ECO:0000256" key="3">
    <source>
        <dbReference type="ARBA" id="ARBA00004286"/>
    </source>
</evidence>
<keyword evidence="10 17" id="KW-0156">Chromatin regulator</keyword>
<evidence type="ECO:0000256" key="13">
    <source>
        <dbReference type="ARBA" id="ARBA00023242"/>
    </source>
</evidence>
<comment type="catalytic activity">
    <reaction evidence="16">
        <text>N(6)-acetyl-L-lysyl-[histone] + H2O = L-lysyl-[histone] + acetate</text>
        <dbReference type="Rhea" id="RHEA:58196"/>
        <dbReference type="Rhea" id="RHEA-COMP:9845"/>
        <dbReference type="Rhea" id="RHEA-COMP:11338"/>
        <dbReference type="ChEBI" id="CHEBI:15377"/>
        <dbReference type="ChEBI" id="CHEBI:29969"/>
        <dbReference type="ChEBI" id="CHEBI:30089"/>
        <dbReference type="ChEBI" id="CHEBI:61930"/>
        <dbReference type="EC" id="3.5.1.98"/>
    </reaction>
    <physiologicalReaction direction="left-to-right" evidence="16">
        <dbReference type="Rhea" id="RHEA:58197"/>
    </physiologicalReaction>
</comment>
<comment type="cofactor">
    <cofactor evidence="1">
        <name>a divalent metal cation</name>
        <dbReference type="ChEBI" id="CHEBI:60240"/>
    </cofactor>
</comment>
<dbReference type="InterPro" id="IPR037138">
    <property type="entry name" value="His_deacetylse_dom_sf"/>
</dbReference>
<evidence type="ECO:0000256" key="8">
    <source>
        <dbReference type="ARBA" id="ARBA00022723"/>
    </source>
</evidence>
<keyword evidence="9 17" id="KW-0378">Hydrolase</keyword>
<dbReference type="InterPro" id="IPR023696">
    <property type="entry name" value="Ureohydrolase_dom_sf"/>
</dbReference>
<evidence type="ECO:0000256" key="17">
    <source>
        <dbReference type="PIRNR" id="PIRNR037913"/>
    </source>
</evidence>
<evidence type="ECO:0000256" key="9">
    <source>
        <dbReference type="ARBA" id="ARBA00022801"/>
    </source>
</evidence>
<comment type="catalytic activity">
    <reaction evidence="14">
        <text>N(6)-acetyl-L-lysyl-[protein] + H2O = L-lysyl-[protein] + acetate</text>
        <dbReference type="Rhea" id="RHEA:58108"/>
        <dbReference type="Rhea" id="RHEA-COMP:9752"/>
        <dbReference type="Rhea" id="RHEA-COMP:10731"/>
        <dbReference type="ChEBI" id="CHEBI:15377"/>
        <dbReference type="ChEBI" id="CHEBI:29969"/>
        <dbReference type="ChEBI" id="CHEBI:30089"/>
        <dbReference type="ChEBI" id="CHEBI:61930"/>
    </reaction>
    <physiologicalReaction direction="left-to-right" evidence="14">
        <dbReference type="Rhea" id="RHEA:58109"/>
    </physiologicalReaction>
</comment>
<keyword evidence="20" id="KW-1185">Reference proteome</keyword>
<accession>A0ABN8B8B8</accession>
<sequence>MMRIHEIMNSKRIIYVSDDNLLFQCNRLPAVSGRASMVHELIISYGLTKYLNVLRPICATYDDLRKFHSDLYIDYVMSIKEIDDDYMTNEEDEEYGMGYDCPPVSDMFQLVSTVAGGSITAAKCLVSGSADIAINWCGGWHHAQRFGADGFCYVNDIVLAIETLRQKFNRVLYIDLDVHHGNGVQDAYNLSKSVFTLSFHKFEPGFYPGTGGLEDIGVLTGKGYSCNFPLQAWYSDGTIEYVFRQIFPEVFTKFKPDVTVVQCGADGLAHDPNGGANLTAHGYSLCLTRILDMQKPLLLLGGGGYKFSNTARLWTTITAQVLGVSLDENIPEHEYWTEYGPDYTITVEPMLIKDSNKRMYLDQCISVIKENLNKYIDVEPPVQEKAQKQDTNKERHKHNCDRVCETESIIKIFKNNVHKKENAVSTHSDVYDFVD</sequence>
<keyword evidence="6" id="KW-0963">Cytoplasm</keyword>
<evidence type="ECO:0000256" key="16">
    <source>
        <dbReference type="ARBA" id="ARBA00049416"/>
    </source>
</evidence>
<evidence type="ECO:0000256" key="7">
    <source>
        <dbReference type="ARBA" id="ARBA00022491"/>
    </source>
</evidence>
<dbReference type="InterPro" id="IPR003084">
    <property type="entry name" value="HDAC_I/II"/>
</dbReference>
<dbReference type="PIRSF" id="PIRSF037913">
    <property type="entry name" value="His_deacetylse_1"/>
    <property type="match status" value="1"/>
</dbReference>
<keyword evidence="8" id="KW-0479">Metal-binding</keyword>
<keyword evidence="7" id="KW-0678">Repressor</keyword>
<keyword evidence="5" id="KW-0158">Chromosome</keyword>
<dbReference type="Proteomes" id="UP001153292">
    <property type="component" value="Chromosome 21"/>
</dbReference>
<dbReference type="PRINTS" id="PR01270">
    <property type="entry name" value="HDASUPER"/>
</dbReference>
<evidence type="ECO:0000256" key="1">
    <source>
        <dbReference type="ARBA" id="ARBA00001968"/>
    </source>
</evidence>
<comment type="subcellular location">
    <subcellularLocation>
        <location evidence="3">Chromosome</location>
    </subcellularLocation>
    <subcellularLocation>
        <location evidence="4">Cytoplasm</location>
    </subcellularLocation>
    <subcellularLocation>
        <location evidence="2 17">Nucleus</location>
    </subcellularLocation>
</comment>
<evidence type="ECO:0000256" key="11">
    <source>
        <dbReference type="ARBA" id="ARBA00023015"/>
    </source>
</evidence>
<evidence type="ECO:0000256" key="4">
    <source>
        <dbReference type="ARBA" id="ARBA00004496"/>
    </source>
</evidence>
<comment type="similarity">
    <text evidence="17">Belongs to the histone deacetylase family. HD Type 1 subfamily.</text>
</comment>
<organism evidence="19 20">
    <name type="scientific">Chilo suppressalis</name>
    <name type="common">Asiatic rice borer moth</name>
    <dbReference type="NCBI Taxonomy" id="168631"/>
    <lineage>
        <taxon>Eukaryota</taxon>
        <taxon>Metazoa</taxon>
        <taxon>Ecdysozoa</taxon>
        <taxon>Arthropoda</taxon>
        <taxon>Hexapoda</taxon>
        <taxon>Insecta</taxon>
        <taxon>Pterygota</taxon>
        <taxon>Neoptera</taxon>
        <taxon>Endopterygota</taxon>
        <taxon>Lepidoptera</taxon>
        <taxon>Glossata</taxon>
        <taxon>Ditrysia</taxon>
        <taxon>Pyraloidea</taxon>
        <taxon>Crambidae</taxon>
        <taxon>Crambinae</taxon>
        <taxon>Chilo</taxon>
    </lineage>
</organism>
<dbReference type="SUPFAM" id="SSF52768">
    <property type="entry name" value="Arginase/deacetylase"/>
    <property type="match status" value="1"/>
</dbReference>
<keyword evidence="11 17" id="KW-0805">Transcription regulation</keyword>
<keyword evidence="13 17" id="KW-0539">Nucleus</keyword>
<dbReference type="Pfam" id="PF00850">
    <property type="entry name" value="Hist_deacetyl"/>
    <property type="match status" value="1"/>
</dbReference>
<comment type="catalytic activity">
    <reaction evidence="15">
        <text>N(6)-(2E)-butenoyl-L-lysyl-[protein] + H2O = (2E)-2-butenoate + L-lysyl-[protein]</text>
        <dbReference type="Rhea" id="RHEA:69172"/>
        <dbReference type="Rhea" id="RHEA-COMP:9752"/>
        <dbReference type="Rhea" id="RHEA-COMP:13707"/>
        <dbReference type="ChEBI" id="CHEBI:15377"/>
        <dbReference type="ChEBI" id="CHEBI:29969"/>
        <dbReference type="ChEBI" id="CHEBI:35899"/>
        <dbReference type="ChEBI" id="CHEBI:137954"/>
    </reaction>
    <physiologicalReaction direction="left-to-right" evidence="15">
        <dbReference type="Rhea" id="RHEA:69173"/>
    </physiologicalReaction>
</comment>
<dbReference type="InterPro" id="IPR023801">
    <property type="entry name" value="His_deacetylse_dom"/>
</dbReference>
<evidence type="ECO:0000259" key="18">
    <source>
        <dbReference type="Pfam" id="PF00850"/>
    </source>
</evidence>
<proteinExistence type="inferred from homology"/>
<dbReference type="PANTHER" id="PTHR10625:SF14">
    <property type="entry name" value="HISTONE DEACETYLASE 8"/>
    <property type="match status" value="1"/>
</dbReference>
<evidence type="ECO:0000256" key="15">
    <source>
        <dbReference type="ARBA" id="ARBA00049193"/>
    </source>
</evidence>
<evidence type="ECO:0000313" key="19">
    <source>
        <dbReference type="EMBL" id="CAH0402770.1"/>
    </source>
</evidence>
<evidence type="ECO:0000313" key="20">
    <source>
        <dbReference type="Proteomes" id="UP001153292"/>
    </source>
</evidence>
<dbReference type="PANTHER" id="PTHR10625">
    <property type="entry name" value="HISTONE DEACETYLASE HDAC1-RELATED"/>
    <property type="match status" value="1"/>
</dbReference>
<feature type="domain" description="Histone deacetylase" evidence="18">
    <location>
        <begin position="31"/>
        <end position="320"/>
    </location>
</feature>
<evidence type="ECO:0000256" key="2">
    <source>
        <dbReference type="ARBA" id="ARBA00004123"/>
    </source>
</evidence>
<protein>
    <recommendedName>
        <fullName evidence="17">Histone deacetylase</fullName>
        <ecNumber evidence="17">3.5.1.98</ecNumber>
    </recommendedName>
</protein>
<dbReference type="Gene3D" id="3.40.800.20">
    <property type="entry name" value="Histone deacetylase domain"/>
    <property type="match status" value="1"/>
</dbReference>
<evidence type="ECO:0000256" key="10">
    <source>
        <dbReference type="ARBA" id="ARBA00022853"/>
    </source>
</evidence>
<name>A0ABN8B8B8_CHISP</name>
<evidence type="ECO:0000256" key="14">
    <source>
        <dbReference type="ARBA" id="ARBA00049136"/>
    </source>
</evidence>
<reference evidence="19" key="1">
    <citation type="submission" date="2021-12" db="EMBL/GenBank/DDBJ databases">
        <authorList>
            <person name="King R."/>
        </authorList>
    </citation>
    <scope>NUCLEOTIDE SEQUENCE</scope>
</reference>
<dbReference type="EMBL" id="OU963914">
    <property type="protein sequence ID" value="CAH0402770.1"/>
    <property type="molecule type" value="Genomic_DNA"/>
</dbReference>
<gene>
    <name evidence="19" type="ORF">CHILSU_LOCUS6019</name>
</gene>